<evidence type="ECO:0000313" key="2">
    <source>
        <dbReference type="EMBL" id="RJT30100.1"/>
    </source>
</evidence>
<evidence type="ECO:0000313" key="3">
    <source>
        <dbReference type="Proteomes" id="UP000272706"/>
    </source>
</evidence>
<accession>A0A3A5KBU4</accession>
<reference evidence="2 3" key="1">
    <citation type="submission" date="2018-09" db="EMBL/GenBank/DDBJ databases">
        <title>Mesorhizobium carmichaelinearum sp. nov. isolated from Carmichaelinea spp. root nodules in New Zealand.</title>
        <authorList>
            <person name="De Meyer S.E."/>
        </authorList>
    </citation>
    <scope>NUCLEOTIDE SEQUENCE [LARGE SCALE GENOMIC DNA]</scope>
    <source>
        <strain evidence="2 3">ICMP19557</strain>
    </source>
</reference>
<dbReference type="InterPro" id="IPR018688">
    <property type="entry name" value="PpoB2-like"/>
</dbReference>
<keyword evidence="3" id="KW-1185">Reference proteome</keyword>
<feature type="transmembrane region" description="Helical" evidence="1">
    <location>
        <begin position="263"/>
        <end position="281"/>
    </location>
</feature>
<evidence type="ECO:0000256" key="1">
    <source>
        <dbReference type="SAM" id="Phobius"/>
    </source>
</evidence>
<protein>
    <submittedName>
        <fullName evidence="2">DUF2182 domain-containing protein</fullName>
    </submittedName>
</protein>
<dbReference type="Proteomes" id="UP000272706">
    <property type="component" value="Unassembled WGS sequence"/>
</dbReference>
<feature type="transmembrane region" description="Helical" evidence="1">
    <location>
        <begin position="218"/>
        <end position="251"/>
    </location>
</feature>
<dbReference type="OrthoDB" id="164118at2"/>
<feature type="transmembrane region" description="Helical" evidence="1">
    <location>
        <begin position="123"/>
        <end position="143"/>
    </location>
</feature>
<sequence>MPMPDAFPRKTWRLRNMRGMPLGLLASLVVLTAAAWALTLYQTFSMDMHMGIAVRGGMEGMEGMAGMAMAGIAADGWSLAGATAFLSVWTVMMAAMMLPAAAPMIFMFAAAQARREQQVAVPTWIFVAGYMLVWAVAGLLVYVVVQFGSEFATSLDPPQRSKWAPLALGVTLGVAGLYQFTTLKHICLSHCRSPLAFVAQHWRDGRVGALKMGLRHGLYCFGCCWALFAVLVAAGVMSVAWMLLLTLVVFVEKLLPRGRRFEGSLGVALVALGIVVSLGAIDMPWMGG</sequence>
<gene>
    <name evidence="2" type="ORF">D3227_30715</name>
</gene>
<dbReference type="AlphaFoldDB" id="A0A3A5KBU4"/>
<feature type="transmembrane region" description="Helical" evidence="1">
    <location>
        <begin position="86"/>
        <end position="111"/>
    </location>
</feature>
<comment type="caution">
    <text evidence="2">The sequence shown here is derived from an EMBL/GenBank/DDBJ whole genome shotgun (WGS) entry which is preliminary data.</text>
</comment>
<keyword evidence="1" id="KW-1133">Transmembrane helix</keyword>
<keyword evidence="1" id="KW-0472">Membrane</keyword>
<keyword evidence="1" id="KW-0812">Transmembrane</keyword>
<dbReference type="EMBL" id="QZWZ01000037">
    <property type="protein sequence ID" value="RJT30100.1"/>
    <property type="molecule type" value="Genomic_DNA"/>
</dbReference>
<proteinExistence type="predicted"/>
<organism evidence="2 3">
    <name type="scientific">Mesorhizobium waimense</name>
    <dbReference type="NCBI Taxonomy" id="1300307"/>
    <lineage>
        <taxon>Bacteria</taxon>
        <taxon>Pseudomonadati</taxon>
        <taxon>Pseudomonadota</taxon>
        <taxon>Alphaproteobacteria</taxon>
        <taxon>Hyphomicrobiales</taxon>
        <taxon>Phyllobacteriaceae</taxon>
        <taxon>Mesorhizobium</taxon>
    </lineage>
</organism>
<dbReference type="Pfam" id="PF09948">
    <property type="entry name" value="PpoB2"/>
    <property type="match status" value="1"/>
</dbReference>
<name>A0A3A5KBU4_9HYPH</name>